<dbReference type="Proteomes" id="UP000033423">
    <property type="component" value="Unassembled WGS sequence"/>
</dbReference>
<accession>A0A0F3GRI9</accession>
<dbReference type="AlphaFoldDB" id="A0A0F3GRI9"/>
<evidence type="ECO:0000313" key="2">
    <source>
        <dbReference type="Proteomes" id="UP000033423"/>
    </source>
</evidence>
<reference evidence="1 2" key="1">
    <citation type="submission" date="2015-02" db="EMBL/GenBank/DDBJ databases">
        <title>Single-cell genomics of uncultivated deep-branching MTB reveals a conserved set of magnetosome genes.</title>
        <authorList>
            <person name="Kolinko S."/>
            <person name="Richter M."/>
            <person name="Glockner F.O."/>
            <person name="Brachmann A."/>
            <person name="Schuler D."/>
        </authorList>
    </citation>
    <scope>NUCLEOTIDE SEQUENCE [LARGE SCALE GENOMIC DNA]</scope>
    <source>
        <strain evidence="1">TM-1</strain>
    </source>
</reference>
<sequence length="68" mass="7426">MVAGGMDDGSFRPVIRLPACRQIPGVLQSATKWYQTVCLLNTFIHTFLGVQLVISLPVRKSSVPSNIP</sequence>
<proteinExistence type="predicted"/>
<name>A0A0F3GRI9_9BACT</name>
<organism evidence="1 2">
    <name type="scientific">Candidatus Magnetobacterium bavaricum</name>
    <dbReference type="NCBI Taxonomy" id="29290"/>
    <lineage>
        <taxon>Bacteria</taxon>
        <taxon>Pseudomonadati</taxon>
        <taxon>Nitrospirota</taxon>
        <taxon>Thermodesulfovibrionia</taxon>
        <taxon>Thermodesulfovibrionales</taxon>
        <taxon>Candidatus Magnetobacteriaceae</taxon>
        <taxon>Candidatus Magnetobacterium</taxon>
    </lineage>
</organism>
<comment type="caution">
    <text evidence="1">The sequence shown here is derived from an EMBL/GenBank/DDBJ whole genome shotgun (WGS) entry which is preliminary data.</text>
</comment>
<protein>
    <submittedName>
        <fullName evidence="1">Uncharacterized protein</fullName>
    </submittedName>
</protein>
<keyword evidence="2" id="KW-1185">Reference proteome</keyword>
<evidence type="ECO:0000313" key="1">
    <source>
        <dbReference type="EMBL" id="KJU83313.1"/>
    </source>
</evidence>
<gene>
    <name evidence="1" type="ORF">MBAV_004493</name>
</gene>
<dbReference type="EMBL" id="LACI01001956">
    <property type="protein sequence ID" value="KJU83313.1"/>
    <property type="molecule type" value="Genomic_DNA"/>
</dbReference>